<dbReference type="PANTHER" id="PTHR36440">
    <property type="entry name" value="PUTATIVE (AFU_ORTHOLOGUE AFUA_8G07350)-RELATED"/>
    <property type="match status" value="1"/>
</dbReference>
<dbReference type="Gene3D" id="2.60.120.10">
    <property type="entry name" value="Jelly Rolls"/>
    <property type="match status" value="1"/>
</dbReference>
<accession>A0ABQ3M0L0</accession>
<reference evidence="3" key="1">
    <citation type="journal article" date="2019" name="Int. J. Syst. Evol. Microbiol.">
        <title>The Global Catalogue of Microorganisms (GCM) 10K type strain sequencing project: providing services to taxonomists for standard genome sequencing and annotation.</title>
        <authorList>
            <consortium name="The Broad Institute Genomics Platform"/>
            <consortium name="The Broad Institute Genome Sequencing Center for Infectious Disease"/>
            <person name="Wu L."/>
            <person name="Ma J."/>
        </authorList>
    </citation>
    <scope>NUCLEOTIDE SEQUENCE [LARGE SCALE GENOMIC DNA]</scope>
    <source>
        <strain evidence="3">CGMCC 4.7683</strain>
    </source>
</reference>
<evidence type="ECO:0000313" key="2">
    <source>
        <dbReference type="EMBL" id="GHH26185.1"/>
    </source>
</evidence>
<dbReference type="InterPro" id="IPR011051">
    <property type="entry name" value="RmlC_Cupin_sf"/>
</dbReference>
<organism evidence="2 3">
    <name type="scientific">Amycolatopsis oliviviridis</name>
    <dbReference type="NCBI Taxonomy" id="1471590"/>
    <lineage>
        <taxon>Bacteria</taxon>
        <taxon>Bacillati</taxon>
        <taxon>Actinomycetota</taxon>
        <taxon>Actinomycetes</taxon>
        <taxon>Pseudonocardiales</taxon>
        <taxon>Pseudonocardiaceae</taxon>
        <taxon>Amycolatopsis</taxon>
    </lineage>
</organism>
<protein>
    <submittedName>
        <fullName evidence="2">Cupin</fullName>
    </submittedName>
</protein>
<dbReference type="Proteomes" id="UP000635387">
    <property type="component" value="Unassembled WGS sequence"/>
</dbReference>
<dbReference type="PANTHER" id="PTHR36440:SF1">
    <property type="entry name" value="PUTATIVE (AFU_ORTHOLOGUE AFUA_8G07350)-RELATED"/>
    <property type="match status" value="1"/>
</dbReference>
<gene>
    <name evidence="2" type="ORF">GCM10017790_53110</name>
</gene>
<evidence type="ECO:0000313" key="3">
    <source>
        <dbReference type="Proteomes" id="UP000635387"/>
    </source>
</evidence>
<comment type="caution">
    <text evidence="2">The sequence shown here is derived from an EMBL/GenBank/DDBJ whole genome shotgun (WGS) entry which is preliminary data.</text>
</comment>
<dbReference type="InterPro" id="IPR053146">
    <property type="entry name" value="QDO-like"/>
</dbReference>
<keyword evidence="3" id="KW-1185">Reference proteome</keyword>
<sequence length="178" mass="19434">MTANYQRWNYQDMTQNVETREPVLVRATEAETVGAAPTLVTLLADVSTTGGVMSSARTQLGVGADGAAPHYHTGSSEMFFMLDGKLEVLVGEEIVTVSEGDMLVVPPLTTHAFRAAVDSAADVLIVFIPGVERFDYFRLLEKVGHGKATVQDLLDSQEKFDNHFVESPVWTESAKSRQ</sequence>
<feature type="domain" description="Cupin type-2" evidence="1">
    <location>
        <begin position="59"/>
        <end position="127"/>
    </location>
</feature>
<dbReference type="EMBL" id="BNAY01000006">
    <property type="protein sequence ID" value="GHH26185.1"/>
    <property type="molecule type" value="Genomic_DNA"/>
</dbReference>
<evidence type="ECO:0000259" key="1">
    <source>
        <dbReference type="Pfam" id="PF07883"/>
    </source>
</evidence>
<dbReference type="SUPFAM" id="SSF51182">
    <property type="entry name" value="RmlC-like cupins"/>
    <property type="match status" value="1"/>
</dbReference>
<name>A0ABQ3M0L0_9PSEU</name>
<dbReference type="Pfam" id="PF07883">
    <property type="entry name" value="Cupin_2"/>
    <property type="match status" value="1"/>
</dbReference>
<dbReference type="InterPro" id="IPR013096">
    <property type="entry name" value="Cupin_2"/>
</dbReference>
<dbReference type="InterPro" id="IPR014710">
    <property type="entry name" value="RmlC-like_jellyroll"/>
</dbReference>
<proteinExistence type="predicted"/>